<dbReference type="PANTHER" id="PTHR47197">
    <property type="entry name" value="PROTEIN NIRF"/>
    <property type="match status" value="1"/>
</dbReference>
<feature type="signal peptide" evidence="1">
    <location>
        <begin position="1"/>
        <end position="21"/>
    </location>
</feature>
<organism evidence="2 3">
    <name type="scientific">Actinopolyspora saharensis</name>
    <dbReference type="NCBI Taxonomy" id="995062"/>
    <lineage>
        <taxon>Bacteria</taxon>
        <taxon>Bacillati</taxon>
        <taxon>Actinomycetota</taxon>
        <taxon>Actinomycetes</taxon>
        <taxon>Actinopolysporales</taxon>
        <taxon>Actinopolysporaceae</taxon>
        <taxon>Actinopolyspora</taxon>
    </lineage>
</organism>
<dbReference type="Gene3D" id="2.130.10.10">
    <property type="entry name" value="YVTN repeat-like/Quinoprotein amine dehydrogenase"/>
    <property type="match status" value="1"/>
</dbReference>
<dbReference type="InterPro" id="IPR011044">
    <property type="entry name" value="Quino_amine_DH_bsu"/>
</dbReference>
<dbReference type="SUPFAM" id="SSF50969">
    <property type="entry name" value="YVTN repeat-like/Quinoprotein amine dehydrogenase"/>
    <property type="match status" value="1"/>
</dbReference>
<evidence type="ECO:0000313" key="3">
    <source>
        <dbReference type="Proteomes" id="UP000199301"/>
    </source>
</evidence>
<evidence type="ECO:0008006" key="4">
    <source>
        <dbReference type="Google" id="ProtNLM"/>
    </source>
</evidence>
<dbReference type="OrthoDB" id="4446106at2"/>
<name>A0A1H0ZSW2_9ACTN</name>
<dbReference type="EMBL" id="FNKO01000001">
    <property type="protein sequence ID" value="SDQ30351.1"/>
    <property type="molecule type" value="Genomic_DNA"/>
</dbReference>
<protein>
    <recommendedName>
        <fullName evidence="4">DNA-binding beta-propeller fold protein YncE</fullName>
    </recommendedName>
</protein>
<dbReference type="STRING" id="995062.SAMN04489718_1214"/>
<accession>A0A1H0ZSW2</accession>
<keyword evidence="1" id="KW-0732">Signal</keyword>
<feature type="chain" id="PRO_5011467344" description="DNA-binding beta-propeller fold protein YncE" evidence="1">
    <location>
        <begin position="22"/>
        <end position="333"/>
    </location>
</feature>
<dbReference type="PROSITE" id="PS51257">
    <property type="entry name" value="PROKAR_LIPOPROTEIN"/>
    <property type="match status" value="1"/>
</dbReference>
<sequence length="333" mass="34733">MRRLIAACLAASALLAGCSDSDGGSRPLQVTDELTAATPATSPPTTTEPAGRVVPAPPADHTVVLPEQHTLALAGADRASITLFDTRAIEQPPRTVDLPAPAASLRPVRGGQALLAALPAANAVAEIDLASGRVHRTAVSGGPVDALPVADKLFVARPQAKDVAILRDGEIQRRVDGFPGAHELLRRGSTVVVLDRLTTSLTPLDIDTGDKQPALRAGEGATRAVTDRFGRVLVVDTRGAEIMAFSTEPLIMKQRSPAGGSPYGLAYDPAQDLAWVTLTARNELVGYDTATGQAEQSHRVPTVRQPESVAVNPETGTRYIASAAGEGLQVVRK</sequence>
<dbReference type="RefSeq" id="WP_092521656.1">
    <property type="nucleotide sequence ID" value="NZ_FNKO01000001.1"/>
</dbReference>
<reference evidence="3" key="1">
    <citation type="submission" date="2016-10" db="EMBL/GenBank/DDBJ databases">
        <authorList>
            <person name="Varghese N."/>
            <person name="Submissions S."/>
        </authorList>
    </citation>
    <scope>NUCLEOTIDE SEQUENCE [LARGE SCALE GENOMIC DNA]</scope>
    <source>
        <strain evidence="3">DSM 45459</strain>
    </source>
</reference>
<evidence type="ECO:0000313" key="2">
    <source>
        <dbReference type="EMBL" id="SDQ30351.1"/>
    </source>
</evidence>
<gene>
    <name evidence="2" type="ORF">SAMN04489718_1214</name>
</gene>
<keyword evidence="3" id="KW-1185">Reference proteome</keyword>
<dbReference type="AlphaFoldDB" id="A0A1H0ZSW2"/>
<dbReference type="Proteomes" id="UP000199301">
    <property type="component" value="Unassembled WGS sequence"/>
</dbReference>
<dbReference type="PANTHER" id="PTHR47197:SF3">
    <property type="entry name" value="DIHYDRO-HEME D1 DEHYDROGENASE"/>
    <property type="match status" value="1"/>
</dbReference>
<proteinExistence type="predicted"/>
<dbReference type="InterPro" id="IPR015943">
    <property type="entry name" value="WD40/YVTN_repeat-like_dom_sf"/>
</dbReference>
<dbReference type="InterPro" id="IPR051200">
    <property type="entry name" value="Host-pathogen_enzymatic-act"/>
</dbReference>
<evidence type="ECO:0000256" key="1">
    <source>
        <dbReference type="SAM" id="SignalP"/>
    </source>
</evidence>